<keyword evidence="2" id="KW-1185">Reference proteome</keyword>
<reference evidence="1" key="1">
    <citation type="submission" date="2023-08" db="EMBL/GenBank/DDBJ databases">
        <title>A de novo genome assembly of Solanum verrucosum Schlechtendal, a Mexican diploid species geographically isolated from the other diploid A-genome species in potato relatives.</title>
        <authorList>
            <person name="Hosaka K."/>
        </authorList>
    </citation>
    <scope>NUCLEOTIDE SEQUENCE</scope>
    <source>
        <tissue evidence="1">Young leaves</tissue>
    </source>
</reference>
<dbReference type="Proteomes" id="UP001234989">
    <property type="component" value="Chromosome 12"/>
</dbReference>
<sequence length="106" mass="12842">MFVCCEFTRAIWRKLMAWIKWPDYILNAWDTHLKWIIEKARGNNLTAQLFRQMYAECSHAVWIERNHRIFEDKCRNLEHVAKEVAYMCCMRAPKAISSRLQQLSFM</sequence>
<evidence type="ECO:0000313" key="1">
    <source>
        <dbReference type="EMBL" id="WMV57297.1"/>
    </source>
</evidence>
<dbReference type="EMBL" id="CP133623">
    <property type="protein sequence ID" value="WMV57297.1"/>
    <property type="molecule type" value="Genomic_DNA"/>
</dbReference>
<organism evidence="1 2">
    <name type="scientific">Solanum verrucosum</name>
    <dbReference type="NCBI Taxonomy" id="315347"/>
    <lineage>
        <taxon>Eukaryota</taxon>
        <taxon>Viridiplantae</taxon>
        <taxon>Streptophyta</taxon>
        <taxon>Embryophyta</taxon>
        <taxon>Tracheophyta</taxon>
        <taxon>Spermatophyta</taxon>
        <taxon>Magnoliopsida</taxon>
        <taxon>eudicotyledons</taxon>
        <taxon>Gunneridae</taxon>
        <taxon>Pentapetalae</taxon>
        <taxon>asterids</taxon>
        <taxon>lamiids</taxon>
        <taxon>Solanales</taxon>
        <taxon>Solanaceae</taxon>
        <taxon>Solanoideae</taxon>
        <taxon>Solaneae</taxon>
        <taxon>Solanum</taxon>
    </lineage>
</organism>
<protein>
    <submittedName>
        <fullName evidence="1">Uncharacterized protein</fullName>
    </submittedName>
</protein>
<gene>
    <name evidence="1" type="ORF">MTR67_050682</name>
</gene>
<proteinExistence type="predicted"/>
<name>A0AAF0V3F0_SOLVR</name>
<accession>A0AAF0V3F0</accession>
<dbReference type="AlphaFoldDB" id="A0AAF0V3F0"/>
<evidence type="ECO:0000313" key="2">
    <source>
        <dbReference type="Proteomes" id="UP001234989"/>
    </source>
</evidence>